<dbReference type="InterPro" id="IPR000572">
    <property type="entry name" value="OxRdtase_Mopterin-bd_dom"/>
</dbReference>
<protein>
    <submittedName>
        <fullName evidence="2">DMSO/TMAO reductase YedYZ, molybdopterin-dependent catalytic subunit</fullName>
    </submittedName>
</protein>
<dbReference type="InterPro" id="IPR006311">
    <property type="entry name" value="TAT_signal"/>
</dbReference>
<proteinExistence type="predicted"/>
<dbReference type="OrthoDB" id="9795587at2"/>
<accession>A0A1M7UNF4</accession>
<dbReference type="PANTHER" id="PTHR43032">
    <property type="entry name" value="PROTEIN-METHIONINE-SULFOXIDE REDUCTASE"/>
    <property type="match status" value="1"/>
</dbReference>
<feature type="domain" description="Oxidoreductase molybdopterin-binding" evidence="1">
    <location>
        <begin position="99"/>
        <end position="239"/>
    </location>
</feature>
<dbReference type="PROSITE" id="PS51318">
    <property type="entry name" value="TAT"/>
    <property type="match status" value="1"/>
</dbReference>
<dbReference type="EMBL" id="LT670849">
    <property type="protein sequence ID" value="SHN84509.1"/>
    <property type="molecule type" value="Genomic_DNA"/>
</dbReference>
<keyword evidence="3" id="KW-1185">Reference proteome</keyword>
<dbReference type="PANTHER" id="PTHR43032:SF2">
    <property type="entry name" value="BLL0505 PROTEIN"/>
    <property type="match status" value="1"/>
</dbReference>
<gene>
    <name evidence="2" type="ORF">SAMN05444170_5920</name>
</gene>
<dbReference type="SUPFAM" id="SSF56524">
    <property type="entry name" value="Oxidoreductase molybdopterin-binding domain"/>
    <property type="match status" value="1"/>
</dbReference>
<organism evidence="2 3">
    <name type="scientific">Bradyrhizobium erythrophlei</name>
    <dbReference type="NCBI Taxonomy" id="1437360"/>
    <lineage>
        <taxon>Bacteria</taxon>
        <taxon>Pseudomonadati</taxon>
        <taxon>Pseudomonadota</taxon>
        <taxon>Alphaproteobacteria</taxon>
        <taxon>Hyphomicrobiales</taxon>
        <taxon>Nitrobacteraceae</taxon>
        <taxon>Bradyrhizobium</taxon>
    </lineage>
</organism>
<sequence length="250" mass="27858">MRGNRTAVRASDIAPELARIGRRRFLKGGLSLGALTLLTGCDLSSHSGVDAALSTMLEFDDMVQAALFNPNRMAETYPVSAITKPFRFNAYYPEWQVRIVPAQWHLDVSGLVSDKAPWTLENLLALPQESQITRHICIEGWSQIGQWSGVPLHVFLRRIGADPRARYVAFRCFDGYSTSLDMASALHPQTILAIDFEDAPLTPEWGAPVRLRIPTKLGFKSAKNLQAIEVTNTYPGGFWEDQGYNWFSGS</sequence>
<dbReference type="Proteomes" id="UP000184096">
    <property type="component" value="Chromosome I"/>
</dbReference>
<dbReference type="Gene3D" id="3.90.420.10">
    <property type="entry name" value="Oxidoreductase, molybdopterin-binding domain"/>
    <property type="match status" value="1"/>
</dbReference>
<evidence type="ECO:0000313" key="2">
    <source>
        <dbReference type="EMBL" id="SHN84509.1"/>
    </source>
</evidence>
<dbReference type="Pfam" id="PF00174">
    <property type="entry name" value="Oxidored_molyb"/>
    <property type="match status" value="1"/>
</dbReference>
<evidence type="ECO:0000313" key="3">
    <source>
        <dbReference type="Proteomes" id="UP000184096"/>
    </source>
</evidence>
<reference evidence="3" key="1">
    <citation type="submission" date="2016-11" db="EMBL/GenBank/DDBJ databases">
        <authorList>
            <person name="Varghese N."/>
            <person name="Submissions S."/>
        </authorList>
    </citation>
    <scope>NUCLEOTIDE SEQUENCE [LARGE SCALE GENOMIC DNA]</scope>
    <source>
        <strain evidence="3">GAS401</strain>
    </source>
</reference>
<evidence type="ECO:0000259" key="1">
    <source>
        <dbReference type="Pfam" id="PF00174"/>
    </source>
</evidence>
<dbReference type="AlphaFoldDB" id="A0A1M7UNF4"/>
<name>A0A1M7UNF4_9BRAD</name>
<dbReference type="InterPro" id="IPR036374">
    <property type="entry name" value="OxRdtase_Mopterin-bd_sf"/>
</dbReference>